<feature type="transmembrane region" description="Helical" evidence="6">
    <location>
        <begin position="12"/>
        <end position="29"/>
    </location>
</feature>
<evidence type="ECO:0000256" key="4">
    <source>
        <dbReference type="ARBA" id="ARBA00022989"/>
    </source>
</evidence>
<protein>
    <submittedName>
        <fullName evidence="7">Cell division protein FtsW</fullName>
    </submittedName>
</protein>
<dbReference type="InterPro" id="IPR001182">
    <property type="entry name" value="FtsW/RodA"/>
</dbReference>
<gene>
    <name evidence="7" type="primary">ftsW_2</name>
    <name evidence="7" type="ORF">ERS852473_01928</name>
</gene>
<accession>A0ABP2AU82</accession>
<keyword evidence="7" id="KW-0131">Cell cycle</keyword>
<feature type="transmembrane region" description="Helical" evidence="6">
    <location>
        <begin position="352"/>
        <end position="376"/>
    </location>
</feature>
<dbReference type="PANTHER" id="PTHR30474:SF3">
    <property type="entry name" value="PEPTIDOGLYCAN GLYCOSYLTRANSFERASE RODA"/>
    <property type="match status" value="1"/>
</dbReference>
<dbReference type="GO" id="GO:0051301">
    <property type="term" value="P:cell division"/>
    <property type="evidence" value="ECO:0007669"/>
    <property type="project" value="UniProtKB-KW"/>
</dbReference>
<evidence type="ECO:0000313" key="7">
    <source>
        <dbReference type="EMBL" id="CUO10877.1"/>
    </source>
</evidence>
<evidence type="ECO:0000256" key="6">
    <source>
        <dbReference type="SAM" id="Phobius"/>
    </source>
</evidence>
<proteinExistence type="predicted"/>
<comment type="caution">
    <text evidence="7">The sequence shown here is derived from an EMBL/GenBank/DDBJ whole genome shotgun (WGS) entry which is preliminary data.</text>
</comment>
<reference evidence="7 8" key="1">
    <citation type="submission" date="2015-09" db="EMBL/GenBank/DDBJ databases">
        <authorList>
            <consortium name="Pathogen Informatics"/>
            <person name="Wu L."/>
            <person name="Ma J."/>
        </authorList>
    </citation>
    <scope>NUCLEOTIDE SEQUENCE [LARGE SCALE GENOMIC DNA]</scope>
    <source>
        <strain evidence="7 8">2789STDY5834858</strain>
    </source>
</reference>
<keyword evidence="5 6" id="KW-0472">Membrane</keyword>
<dbReference type="Pfam" id="PF01098">
    <property type="entry name" value="FTSW_RODA_SPOVE"/>
    <property type="match status" value="1"/>
</dbReference>
<feature type="transmembrane region" description="Helical" evidence="6">
    <location>
        <begin position="231"/>
        <end position="250"/>
    </location>
</feature>
<evidence type="ECO:0000256" key="2">
    <source>
        <dbReference type="ARBA" id="ARBA00022692"/>
    </source>
</evidence>
<evidence type="ECO:0000256" key="3">
    <source>
        <dbReference type="ARBA" id="ARBA00022960"/>
    </source>
</evidence>
<evidence type="ECO:0000256" key="1">
    <source>
        <dbReference type="ARBA" id="ARBA00004141"/>
    </source>
</evidence>
<keyword evidence="3" id="KW-0133">Cell shape</keyword>
<keyword evidence="4 6" id="KW-1133">Transmembrane helix</keyword>
<feature type="transmembrane region" description="Helical" evidence="6">
    <location>
        <begin position="157"/>
        <end position="175"/>
    </location>
</feature>
<dbReference type="PANTHER" id="PTHR30474">
    <property type="entry name" value="CELL CYCLE PROTEIN"/>
    <property type="match status" value="1"/>
</dbReference>
<sequence>MNTVKYEVKIMLLICILCAGIFINLALIADPVSTTALAMGGILIVAIIVPYIILRKFKPNGDKYILMFIDVFITVSTGILYVINSSLAQKQLTWFCVGLVMYLIITLALPDLKTFAKYKRIYLIGTLIFMVMSLIIGKEINGAKNWVYIGGFSFQPAEFGKLFLILYLSSVLVTYKKKDKFIDDIKGLMKPILVVGYSIILMFLQHDLGMALMFFIVSLTILYLATSNGKYVLICLVGLVFGGTIGYFSLGYVRQRFEVVGPNVWKYAASSGYQIVQGFYTMSTGGLFGTGLGNGYPSLVPEASTDFIYTIIAEQFGMIFAVGLMILYFLLFYRGIRSALYAKDKFSQLAAIGFSTMIVAQVLIIVGGVFAVIPLTGITLPMVSYGGTSMLTILFALGILQKVSEEGNR</sequence>
<name>A0ABP2AU82_SARVE</name>
<dbReference type="Proteomes" id="UP000095488">
    <property type="component" value="Unassembled WGS sequence"/>
</dbReference>
<evidence type="ECO:0000313" key="8">
    <source>
        <dbReference type="Proteomes" id="UP000095488"/>
    </source>
</evidence>
<keyword evidence="8" id="KW-1185">Reference proteome</keyword>
<keyword evidence="7" id="KW-0132">Cell division</keyword>
<feature type="transmembrane region" description="Helical" evidence="6">
    <location>
        <begin position="307"/>
        <end position="331"/>
    </location>
</feature>
<feature type="transmembrane region" description="Helical" evidence="6">
    <location>
        <begin position="382"/>
        <end position="400"/>
    </location>
</feature>
<dbReference type="EMBL" id="CYZR01000006">
    <property type="protein sequence ID" value="CUO10877.1"/>
    <property type="molecule type" value="Genomic_DNA"/>
</dbReference>
<comment type="subcellular location">
    <subcellularLocation>
        <location evidence="1">Membrane</location>
        <topology evidence="1">Multi-pass membrane protein</topology>
    </subcellularLocation>
</comment>
<feature type="transmembrane region" description="Helical" evidence="6">
    <location>
        <begin position="65"/>
        <end position="86"/>
    </location>
</feature>
<keyword evidence="2 6" id="KW-0812">Transmembrane</keyword>
<dbReference type="RefSeq" id="WP_055259884.1">
    <property type="nucleotide sequence ID" value="NZ_CABIXL010000006.1"/>
</dbReference>
<feature type="transmembrane region" description="Helical" evidence="6">
    <location>
        <begin position="35"/>
        <end position="53"/>
    </location>
</feature>
<feature type="transmembrane region" description="Helical" evidence="6">
    <location>
        <begin position="92"/>
        <end position="109"/>
    </location>
</feature>
<evidence type="ECO:0000256" key="5">
    <source>
        <dbReference type="ARBA" id="ARBA00023136"/>
    </source>
</evidence>
<feature type="transmembrane region" description="Helical" evidence="6">
    <location>
        <begin position="121"/>
        <end position="137"/>
    </location>
</feature>
<organism evidence="7 8">
    <name type="scientific">Sarcina ventriculi</name>
    <name type="common">Clostridium ventriculi</name>
    <dbReference type="NCBI Taxonomy" id="1267"/>
    <lineage>
        <taxon>Bacteria</taxon>
        <taxon>Bacillati</taxon>
        <taxon>Bacillota</taxon>
        <taxon>Clostridia</taxon>
        <taxon>Eubacteriales</taxon>
        <taxon>Clostridiaceae</taxon>
        <taxon>Sarcina</taxon>
    </lineage>
</organism>